<dbReference type="Gene3D" id="3.90.550.10">
    <property type="entry name" value="Spore Coat Polysaccharide Biosynthesis Protein SpsA, Chain A"/>
    <property type="match status" value="1"/>
</dbReference>
<keyword evidence="1" id="KW-0808">Transferase</keyword>
<dbReference type="Proteomes" id="UP000237749">
    <property type="component" value="Unassembled WGS sequence"/>
</dbReference>
<reference evidence="1 2" key="1">
    <citation type="submission" date="2018-02" db="EMBL/GenBank/DDBJ databases">
        <title>Genomic Encyclopedia of Archaeal and Bacterial Type Strains, Phase II (KMG-II): from individual species to whole genera.</title>
        <authorList>
            <person name="Goeker M."/>
        </authorList>
    </citation>
    <scope>NUCLEOTIDE SEQUENCE [LARGE SCALE GENOMIC DNA]</scope>
    <source>
        <strain evidence="1 2">DSM 3808</strain>
    </source>
</reference>
<dbReference type="PANTHER" id="PTHR21485:SF6">
    <property type="entry name" value="N-ACYLNEURAMINATE CYTIDYLYLTRANSFERASE-RELATED"/>
    <property type="match status" value="1"/>
</dbReference>
<dbReference type="GO" id="GO:0008781">
    <property type="term" value="F:N-acylneuraminate cytidylyltransferase activity"/>
    <property type="evidence" value="ECO:0007669"/>
    <property type="project" value="TreeGrafter"/>
</dbReference>
<name>A0A2S6HU02_9FIRM</name>
<sequence length="235" mass="26482">MIRNKRVLAIIPARNGSKGIRDKNIKEMNGKPLMGYTIDACIKAGFFDDILVSTDSKLYQQTAVELGASAPFLRPPHLSGDEAASGDVILHAINEMKKLGKEYDYFMLLQPTSPLRNEEHILESMNLLFEKHADSVISVCPYDCKCYLSVEIAETGELKTPDSLKKQIRRQDVKSGFRINGAIYLTSVPNFLNYGNFYSGKTYPYFMNPFDSVDIDDNDEFYLAKLILRDRAGTS</sequence>
<dbReference type="RefSeq" id="WP_104436406.1">
    <property type="nucleotide sequence ID" value="NZ_PTJA01000004.1"/>
</dbReference>
<evidence type="ECO:0000313" key="2">
    <source>
        <dbReference type="Proteomes" id="UP000237749"/>
    </source>
</evidence>
<gene>
    <name evidence="1" type="ORF">BXY41_104108</name>
</gene>
<dbReference type="AlphaFoldDB" id="A0A2S6HU02"/>
<dbReference type="EMBL" id="PTJA01000004">
    <property type="protein sequence ID" value="PPK81307.1"/>
    <property type="molecule type" value="Genomic_DNA"/>
</dbReference>
<evidence type="ECO:0000313" key="1">
    <source>
        <dbReference type="EMBL" id="PPK81307.1"/>
    </source>
</evidence>
<dbReference type="CDD" id="cd02513">
    <property type="entry name" value="CMP-NeuAc_Synthase"/>
    <property type="match status" value="1"/>
</dbReference>
<dbReference type="Pfam" id="PF02348">
    <property type="entry name" value="CTP_transf_3"/>
    <property type="match status" value="1"/>
</dbReference>
<dbReference type="InterPro" id="IPR003329">
    <property type="entry name" value="Cytidylyl_trans"/>
</dbReference>
<accession>A0A2S6HU02</accession>
<comment type="caution">
    <text evidence="1">The sequence shown here is derived from an EMBL/GenBank/DDBJ whole genome shotgun (WGS) entry which is preliminary data.</text>
</comment>
<keyword evidence="1" id="KW-0548">Nucleotidyltransferase</keyword>
<organism evidence="1 2">
    <name type="scientific">Lacrimispora xylanisolvens</name>
    <dbReference type="NCBI Taxonomy" id="384636"/>
    <lineage>
        <taxon>Bacteria</taxon>
        <taxon>Bacillati</taxon>
        <taxon>Bacillota</taxon>
        <taxon>Clostridia</taxon>
        <taxon>Lachnospirales</taxon>
        <taxon>Lachnospiraceae</taxon>
        <taxon>Lacrimispora</taxon>
    </lineage>
</organism>
<proteinExistence type="predicted"/>
<dbReference type="OrthoDB" id="9805604at2"/>
<protein>
    <submittedName>
        <fullName evidence="1">N-acylneuraminate cytidylyltransferase/CMP-N,N'-diacetyllegionaminic acid synthase</fullName>
    </submittedName>
</protein>
<dbReference type="PANTHER" id="PTHR21485">
    <property type="entry name" value="HAD SUPERFAMILY MEMBERS CMAS AND KDSC"/>
    <property type="match status" value="1"/>
</dbReference>
<dbReference type="InterPro" id="IPR029044">
    <property type="entry name" value="Nucleotide-diphossugar_trans"/>
</dbReference>
<dbReference type="SUPFAM" id="SSF53448">
    <property type="entry name" value="Nucleotide-diphospho-sugar transferases"/>
    <property type="match status" value="1"/>
</dbReference>
<keyword evidence="2" id="KW-1185">Reference proteome</keyword>
<dbReference type="InterPro" id="IPR050793">
    <property type="entry name" value="CMP-NeuNAc_synthase"/>
</dbReference>